<dbReference type="InterPro" id="IPR041501">
    <property type="entry name" value="DarA_C"/>
</dbReference>
<evidence type="ECO:0000259" key="1">
    <source>
        <dbReference type="Pfam" id="PF18789"/>
    </source>
</evidence>
<dbReference type="Pfam" id="PF18789">
    <property type="entry name" value="DarA_C"/>
    <property type="match status" value="1"/>
</dbReference>
<accession>A0A174VU39</accession>
<evidence type="ECO:0000313" key="2">
    <source>
        <dbReference type="EMBL" id="CUQ38232.1"/>
    </source>
</evidence>
<dbReference type="AlphaFoldDB" id="A0A174VU39"/>
<sequence>MYKYYSVIRPISIGTIPDCTIREVVNFNQRQYVEEIMRQAWGYFLTPDEIPEEKLQAYSLVSADAAVSKWQPVAEKISEFSKKAGDDMEPEDILSAVTSGNLEEITGYLVGFSKSEYKKEALVLFREVNSLRSYS</sequence>
<proteinExistence type="predicted"/>
<name>A0A174VU39_9FIRM</name>
<evidence type="ECO:0000313" key="3">
    <source>
        <dbReference type="Proteomes" id="UP000095762"/>
    </source>
</evidence>
<organism evidence="2 3">
    <name type="scientific">Blautia obeum</name>
    <dbReference type="NCBI Taxonomy" id="40520"/>
    <lineage>
        <taxon>Bacteria</taxon>
        <taxon>Bacillati</taxon>
        <taxon>Bacillota</taxon>
        <taxon>Clostridia</taxon>
        <taxon>Lachnospirales</taxon>
        <taxon>Lachnospiraceae</taxon>
        <taxon>Blautia</taxon>
    </lineage>
</organism>
<gene>
    <name evidence="2" type="ORF">ERS852569_03523</name>
</gene>
<feature type="domain" description="Defence against restriction A C-terminal" evidence="1">
    <location>
        <begin position="1"/>
        <end position="63"/>
    </location>
</feature>
<dbReference type="EMBL" id="CZBP01000039">
    <property type="protein sequence ID" value="CUQ38232.1"/>
    <property type="molecule type" value="Genomic_DNA"/>
</dbReference>
<dbReference type="RefSeq" id="WP_055060562.1">
    <property type="nucleotide sequence ID" value="NZ_CZBP01000039.1"/>
</dbReference>
<dbReference type="Proteomes" id="UP000095762">
    <property type="component" value="Unassembled WGS sequence"/>
</dbReference>
<protein>
    <recommendedName>
        <fullName evidence="1">Defence against restriction A C-terminal domain-containing protein</fullName>
    </recommendedName>
</protein>
<reference evidence="2 3" key="1">
    <citation type="submission" date="2015-09" db="EMBL/GenBank/DDBJ databases">
        <authorList>
            <consortium name="Pathogen Informatics"/>
        </authorList>
    </citation>
    <scope>NUCLEOTIDE SEQUENCE [LARGE SCALE GENOMIC DNA]</scope>
    <source>
        <strain evidence="2 3">2789STDY5834957</strain>
    </source>
</reference>